<evidence type="ECO:0000313" key="1">
    <source>
        <dbReference type="EMBL" id="KAL0476879.1"/>
    </source>
</evidence>
<proteinExistence type="predicted"/>
<sequence>MDNDVELIFRSIVVDGDALTLEDIVGLIPLMVESLNIRMEKDRTLGVRLRDFPHLNSLQLFIAHRFFSDELGNYDVGRANKFFNIATQLSSVKMSMPYHRTVRTVGVNLIQSLPSNLDRFIFEGEIPVPQMLQMLEKFNRAKELGFMCRALHSSPITVIPNNITSLDIRGNYHLGNKIVFHDGLIHLKLGDFVYVQNLHEQITKCKKLRSLSLSFIDLDKIFVDEILLLPELHSLEIYNYETCEGFYVNSTLRNLSLRLSGNEERMPFACEYHKHKLYSLTLHNVQNCIATLENIYKYQEQLTSLALYSEMKGFTYNNPQQLNIDKVEQIIKKFKHLTDLSLLGFQTTIEEGRIQQLCNYINNKNT</sequence>
<dbReference type="EMBL" id="JAOPGA020000108">
    <property type="protein sequence ID" value="KAL0476879.1"/>
    <property type="molecule type" value="Genomic_DNA"/>
</dbReference>
<dbReference type="AlphaFoldDB" id="A0AAW2YJU9"/>
<organism evidence="1 2">
    <name type="scientific">Acrasis kona</name>
    <dbReference type="NCBI Taxonomy" id="1008807"/>
    <lineage>
        <taxon>Eukaryota</taxon>
        <taxon>Discoba</taxon>
        <taxon>Heterolobosea</taxon>
        <taxon>Tetramitia</taxon>
        <taxon>Eutetramitia</taxon>
        <taxon>Acrasidae</taxon>
        <taxon>Acrasis</taxon>
    </lineage>
</organism>
<dbReference type="Proteomes" id="UP001431209">
    <property type="component" value="Unassembled WGS sequence"/>
</dbReference>
<dbReference type="InterPro" id="IPR032675">
    <property type="entry name" value="LRR_dom_sf"/>
</dbReference>
<keyword evidence="2" id="KW-1185">Reference proteome</keyword>
<reference evidence="1 2" key="1">
    <citation type="submission" date="2024-03" db="EMBL/GenBank/DDBJ databases">
        <title>The Acrasis kona genome and developmental transcriptomes reveal deep origins of eukaryotic multicellular pathways.</title>
        <authorList>
            <person name="Sheikh S."/>
            <person name="Fu C.-J."/>
            <person name="Brown M.W."/>
            <person name="Baldauf S.L."/>
        </authorList>
    </citation>
    <scope>NUCLEOTIDE SEQUENCE [LARGE SCALE GENOMIC DNA]</scope>
    <source>
        <strain evidence="1 2">ATCC MYA-3509</strain>
    </source>
</reference>
<protein>
    <submittedName>
        <fullName evidence="1">Cntrl</fullName>
    </submittedName>
</protein>
<dbReference type="Gene3D" id="3.80.10.10">
    <property type="entry name" value="Ribonuclease Inhibitor"/>
    <property type="match status" value="1"/>
</dbReference>
<gene>
    <name evidence="1" type="ORF">AKO1_005660</name>
</gene>
<evidence type="ECO:0000313" key="2">
    <source>
        <dbReference type="Proteomes" id="UP001431209"/>
    </source>
</evidence>
<comment type="caution">
    <text evidence="1">The sequence shown here is derived from an EMBL/GenBank/DDBJ whole genome shotgun (WGS) entry which is preliminary data.</text>
</comment>
<name>A0AAW2YJU9_9EUKA</name>
<feature type="non-terminal residue" evidence="1">
    <location>
        <position position="366"/>
    </location>
</feature>
<accession>A0AAW2YJU9</accession>
<dbReference type="SUPFAM" id="SSF52047">
    <property type="entry name" value="RNI-like"/>
    <property type="match status" value="1"/>
</dbReference>